<comment type="caution">
    <text evidence="6">The sequence shown here is derived from an EMBL/GenBank/DDBJ whole genome shotgun (WGS) entry which is preliminary data.</text>
</comment>
<dbReference type="NCBIfam" id="TIGR01813">
    <property type="entry name" value="flavo_cyto_c"/>
    <property type="match status" value="1"/>
</dbReference>
<dbReference type="InterPro" id="IPR003953">
    <property type="entry name" value="FAD-dep_OxRdtase_2_FAD-bd"/>
</dbReference>
<dbReference type="InterPro" id="IPR001199">
    <property type="entry name" value="Cyt_B5-like_heme/steroid-bd"/>
</dbReference>
<keyword evidence="4" id="KW-0560">Oxidoreductase</keyword>
<keyword evidence="2" id="KW-0285">Flavoprotein</keyword>
<evidence type="ECO:0000313" key="6">
    <source>
        <dbReference type="EMBL" id="KAK8243876.1"/>
    </source>
</evidence>
<dbReference type="PANTHER" id="PTHR43400:SF1">
    <property type="entry name" value="FUMARATE REDUCTASE"/>
    <property type="match status" value="1"/>
</dbReference>
<dbReference type="InterPro" id="IPR036400">
    <property type="entry name" value="Cyt_B5-like_heme/steroid_sf"/>
</dbReference>
<dbReference type="Proteomes" id="UP001492380">
    <property type="component" value="Unassembled WGS sequence"/>
</dbReference>
<dbReference type="InterPro" id="IPR010960">
    <property type="entry name" value="Flavocytochrome_c"/>
</dbReference>
<dbReference type="PROSITE" id="PS50255">
    <property type="entry name" value="CYTOCHROME_B5_2"/>
    <property type="match status" value="1"/>
</dbReference>
<proteinExistence type="predicted"/>
<dbReference type="SUPFAM" id="SSF55856">
    <property type="entry name" value="Cytochrome b5-like heme/steroid binding domain"/>
    <property type="match status" value="1"/>
</dbReference>
<reference evidence="6 7" key="1">
    <citation type="submission" date="2024-04" db="EMBL/GenBank/DDBJ databases">
        <title>Phyllosticta paracitricarpa is synonymous to the EU quarantine fungus P. citricarpa based on phylogenomic analyses.</title>
        <authorList>
            <consortium name="Lawrence Berkeley National Laboratory"/>
            <person name="Van Ingen-Buijs V.A."/>
            <person name="Van Westerhoven A.C."/>
            <person name="Haridas S."/>
            <person name="Skiadas P."/>
            <person name="Martin F."/>
            <person name="Groenewald J.Z."/>
            <person name="Crous P.W."/>
            <person name="Seidl M.F."/>
        </authorList>
    </citation>
    <scope>NUCLEOTIDE SEQUENCE [LARGE SCALE GENOMIC DNA]</scope>
    <source>
        <strain evidence="6 7">CBS 123374</strain>
    </source>
</reference>
<dbReference type="Gene3D" id="3.10.120.10">
    <property type="entry name" value="Cytochrome b5-like heme/steroid binding domain"/>
    <property type="match status" value="1"/>
</dbReference>
<dbReference type="Gene3D" id="3.50.50.60">
    <property type="entry name" value="FAD/NAD(P)-binding domain"/>
    <property type="match status" value="1"/>
</dbReference>
<dbReference type="InterPro" id="IPR027477">
    <property type="entry name" value="Succ_DH/fumarate_Rdtase_cat_sf"/>
</dbReference>
<evidence type="ECO:0000256" key="1">
    <source>
        <dbReference type="ARBA" id="ARBA00001974"/>
    </source>
</evidence>
<keyword evidence="7" id="KW-1185">Reference proteome</keyword>
<dbReference type="PANTHER" id="PTHR43400">
    <property type="entry name" value="FUMARATE REDUCTASE"/>
    <property type="match status" value="1"/>
</dbReference>
<dbReference type="InterPro" id="IPR050315">
    <property type="entry name" value="FAD-oxidoreductase_2"/>
</dbReference>
<dbReference type="InterPro" id="IPR036188">
    <property type="entry name" value="FAD/NAD-bd_sf"/>
</dbReference>
<organism evidence="6 7">
    <name type="scientific">Phyllosticta capitalensis</name>
    <dbReference type="NCBI Taxonomy" id="121624"/>
    <lineage>
        <taxon>Eukaryota</taxon>
        <taxon>Fungi</taxon>
        <taxon>Dikarya</taxon>
        <taxon>Ascomycota</taxon>
        <taxon>Pezizomycotina</taxon>
        <taxon>Dothideomycetes</taxon>
        <taxon>Dothideomycetes incertae sedis</taxon>
        <taxon>Botryosphaeriales</taxon>
        <taxon>Phyllostictaceae</taxon>
        <taxon>Phyllosticta</taxon>
    </lineage>
</organism>
<evidence type="ECO:0000259" key="5">
    <source>
        <dbReference type="PROSITE" id="PS50255"/>
    </source>
</evidence>
<dbReference type="SMART" id="SM01117">
    <property type="entry name" value="Cyt-b5"/>
    <property type="match status" value="1"/>
</dbReference>
<dbReference type="SUPFAM" id="SSF51905">
    <property type="entry name" value="FAD/NAD(P)-binding domain"/>
    <property type="match status" value="1"/>
</dbReference>
<evidence type="ECO:0000256" key="2">
    <source>
        <dbReference type="ARBA" id="ARBA00022630"/>
    </source>
</evidence>
<accession>A0ABR1YYT8</accession>
<protein>
    <submittedName>
        <fullName evidence="6">FAD binding domain-containing protein</fullName>
    </submittedName>
</protein>
<name>A0ABR1YYT8_9PEZI</name>
<sequence length="632" mass="68125">MAPRVIVVGAGLSGLSAAHTIYLSGGNVVLLDKNNFMGGNSTKATSGINGALTRTQTDLKIADSVKQFYDDTLKSARDKARPDLIKVLTYKSSAAVEWLQDVFNLDLTLVSRLGGHSQPRTHRGHDAKFPGMAITYALMQRFEELAESEPERVQLVKKAKVTKIHKEGNKAVGVSYEFDGQEHSVEGPVVLATGGYAADFGDSSLLKKHRPDTFGLATTNGAHATGDGHKMLMDIGANGIDMDKVQVHPTGLVDPKDPGSKWKFLAAEALRGEGGLLLNGKGQRFSDELGHRDYVSGKMWEEKEKGLWPIRLVLNSKASNVLDFHTRHYSGRGLMKKMTGKELAKEIGCGDAALQKTFQEYNAIAEGKVKDPWGKKFFHNLPFDINDTFHVALMEPVLHFTMGGIEINDKAQCLNQDGKPFDGLFVCGELAGGVHGANRLGGSSLLGCVVYGRVAGESASKYLFQELLNGGASSAAQRLGQISLHIDPSQPGKVAVEWGSGLGGSGGSQLAQQKQLSAAPVLGGAAADSADPAKVSKPNAPKKFSVPEDEFSIEEIAKHNTKEDLWIAVKGIVLNVTNWVDQHPGGPQALYNFMGRDASEEFEMLHDDEVIPKYAPEVVVGRVKGQKITLEY</sequence>
<feature type="domain" description="Cytochrome b5 heme-binding" evidence="5">
    <location>
        <begin position="548"/>
        <end position="624"/>
    </location>
</feature>
<dbReference type="SUPFAM" id="SSF56425">
    <property type="entry name" value="Succinate dehydrogenase/fumarate reductase flavoprotein, catalytic domain"/>
    <property type="match status" value="1"/>
</dbReference>
<dbReference type="Pfam" id="PF00173">
    <property type="entry name" value="Cyt-b5"/>
    <property type="match status" value="1"/>
</dbReference>
<comment type="cofactor">
    <cofactor evidence="1">
        <name>FAD</name>
        <dbReference type="ChEBI" id="CHEBI:57692"/>
    </cofactor>
</comment>
<evidence type="ECO:0000256" key="4">
    <source>
        <dbReference type="ARBA" id="ARBA00023002"/>
    </source>
</evidence>
<gene>
    <name evidence="6" type="ORF">HDK90DRAFT_546226</name>
</gene>
<dbReference type="EMBL" id="JBBWRZ010000002">
    <property type="protein sequence ID" value="KAK8243876.1"/>
    <property type="molecule type" value="Genomic_DNA"/>
</dbReference>
<dbReference type="Gene3D" id="3.90.700.10">
    <property type="entry name" value="Succinate dehydrogenase/fumarate reductase flavoprotein, catalytic domain"/>
    <property type="match status" value="1"/>
</dbReference>
<evidence type="ECO:0000313" key="7">
    <source>
        <dbReference type="Proteomes" id="UP001492380"/>
    </source>
</evidence>
<dbReference type="Pfam" id="PF00890">
    <property type="entry name" value="FAD_binding_2"/>
    <property type="match status" value="1"/>
</dbReference>
<evidence type="ECO:0000256" key="3">
    <source>
        <dbReference type="ARBA" id="ARBA00022827"/>
    </source>
</evidence>
<keyword evidence="3" id="KW-0274">FAD</keyword>